<protein>
    <submittedName>
        <fullName evidence="1">Uncharacterized protein</fullName>
    </submittedName>
</protein>
<proteinExistence type="predicted"/>
<organism evidence="1">
    <name type="scientific">Cacopsylla melanoneura</name>
    <dbReference type="NCBI Taxonomy" id="428564"/>
    <lineage>
        <taxon>Eukaryota</taxon>
        <taxon>Metazoa</taxon>
        <taxon>Ecdysozoa</taxon>
        <taxon>Arthropoda</taxon>
        <taxon>Hexapoda</taxon>
        <taxon>Insecta</taxon>
        <taxon>Pterygota</taxon>
        <taxon>Neoptera</taxon>
        <taxon>Paraneoptera</taxon>
        <taxon>Hemiptera</taxon>
        <taxon>Sternorrhyncha</taxon>
        <taxon>Psylloidea</taxon>
        <taxon>Psyllidae</taxon>
        <taxon>Psyllinae</taxon>
        <taxon>Cacopsylla</taxon>
    </lineage>
</organism>
<dbReference type="EMBL" id="HBUF01097483">
    <property type="protein sequence ID" value="CAG6637261.1"/>
    <property type="molecule type" value="Transcribed_RNA"/>
</dbReference>
<dbReference type="EMBL" id="HBUF01320963">
    <property type="protein sequence ID" value="CAG6694946.1"/>
    <property type="molecule type" value="Transcribed_RNA"/>
</dbReference>
<sequence>MWMAISACLKRFANKDVCQCRNISKLVSYKIQLVSRKMISLGNLHQRNLADVNFPCITSSILYTREKLPCPLLPYNIRRLEQFIHFSSHVGKQKWCRIILVYGIVVNFNR</sequence>
<dbReference type="EMBL" id="HBUF01320964">
    <property type="protein sequence ID" value="CAG6694947.1"/>
    <property type="molecule type" value="Transcribed_RNA"/>
</dbReference>
<dbReference type="EMBL" id="HBUF01097484">
    <property type="protein sequence ID" value="CAG6637262.1"/>
    <property type="molecule type" value="Transcribed_RNA"/>
</dbReference>
<name>A0A8D8U0K9_9HEMI</name>
<dbReference type="EMBL" id="HBUF01579843">
    <property type="protein sequence ID" value="CAG6769764.1"/>
    <property type="molecule type" value="Transcribed_RNA"/>
</dbReference>
<dbReference type="EMBL" id="HBUF01369111">
    <property type="protein sequence ID" value="CAG6725196.1"/>
    <property type="molecule type" value="Transcribed_RNA"/>
</dbReference>
<accession>A0A8D8U0K9</accession>
<dbReference type="EMBL" id="HBUF01579844">
    <property type="protein sequence ID" value="CAG6769765.1"/>
    <property type="molecule type" value="Transcribed_RNA"/>
</dbReference>
<dbReference type="EMBL" id="HBUF01579845">
    <property type="protein sequence ID" value="CAG6769766.1"/>
    <property type="molecule type" value="Transcribed_RNA"/>
</dbReference>
<reference evidence="1" key="1">
    <citation type="submission" date="2021-05" db="EMBL/GenBank/DDBJ databases">
        <authorList>
            <person name="Alioto T."/>
            <person name="Alioto T."/>
            <person name="Gomez Garrido J."/>
        </authorList>
    </citation>
    <scope>NUCLEOTIDE SEQUENCE</scope>
</reference>
<evidence type="ECO:0000313" key="1">
    <source>
        <dbReference type="EMBL" id="CAG6694946.1"/>
    </source>
</evidence>
<dbReference type="AlphaFoldDB" id="A0A8D8U0K9"/>
<dbReference type="EMBL" id="HBUF01097482">
    <property type="protein sequence ID" value="CAG6637260.1"/>
    <property type="molecule type" value="Transcribed_RNA"/>
</dbReference>
<dbReference type="EMBL" id="HBUF01579846">
    <property type="protein sequence ID" value="CAG6769767.1"/>
    <property type="molecule type" value="Transcribed_RNA"/>
</dbReference>
<dbReference type="EMBL" id="HBUF01369112">
    <property type="protein sequence ID" value="CAG6725197.1"/>
    <property type="molecule type" value="Transcribed_RNA"/>
</dbReference>